<name>A0A5C5VDB3_9BACT</name>
<gene>
    <name evidence="3" type="ORF">KOR34_05960</name>
</gene>
<evidence type="ECO:0000256" key="1">
    <source>
        <dbReference type="SAM" id="MobiDB-lite"/>
    </source>
</evidence>
<evidence type="ECO:0000313" key="4">
    <source>
        <dbReference type="Proteomes" id="UP000316714"/>
    </source>
</evidence>
<dbReference type="RefSeq" id="WP_146562068.1">
    <property type="nucleotide sequence ID" value="NZ_SIHJ01000001.1"/>
</dbReference>
<reference evidence="3 4" key="1">
    <citation type="submission" date="2019-02" db="EMBL/GenBank/DDBJ databases">
        <title>Deep-cultivation of Planctomycetes and their phenomic and genomic characterization uncovers novel biology.</title>
        <authorList>
            <person name="Wiegand S."/>
            <person name="Jogler M."/>
            <person name="Boedeker C."/>
            <person name="Pinto D."/>
            <person name="Vollmers J."/>
            <person name="Rivas-Marin E."/>
            <person name="Kohn T."/>
            <person name="Peeters S.H."/>
            <person name="Heuer A."/>
            <person name="Rast P."/>
            <person name="Oberbeckmann S."/>
            <person name="Bunk B."/>
            <person name="Jeske O."/>
            <person name="Meyerdierks A."/>
            <person name="Storesund J.E."/>
            <person name="Kallscheuer N."/>
            <person name="Luecker S."/>
            <person name="Lage O.M."/>
            <person name="Pohl T."/>
            <person name="Merkel B.J."/>
            <person name="Hornburger P."/>
            <person name="Mueller R.-W."/>
            <person name="Bruemmer F."/>
            <person name="Labrenz M."/>
            <person name="Spormann A.M."/>
            <person name="Op Den Camp H."/>
            <person name="Overmann J."/>
            <person name="Amann R."/>
            <person name="Jetten M.S.M."/>
            <person name="Mascher T."/>
            <person name="Medema M.H."/>
            <person name="Devos D.P."/>
            <person name="Kaster A.-K."/>
            <person name="Ovreas L."/>
            <person name="Rohde M."/>
            <person name="Galperin M.Y."/>
            <person name="Jogler C."/>
        </authorList>
    </citation>
    <scope>NUCLEOTIDE SEQUENCE [LARGE SCALE GENOMIC DNA]</scope>
    <source>
        <strain evidence="3 4">KOR34</strain>
    </source>
</reference>
<dbReference type="EMBL" id="SIHJ01000001">
    <property type="protein sequence ID" value="TWT35702.1"/>
    <property type="molecule type" value="Genomic_DNA"/>
</dbReference>
<accession>A0A5C5VDB3</accession>
<protein>
    <submittedName>
        <fullName evidence="3">Uncharacterized protein</fullName>
    </submittedName>
</protein>
<comment type="caution">
    <text evidence="3">The sequence shown here is derived from an EMBL/GenBank/DDBJ whole genome shotgun (WGS) entry which is preliminary data.</text>
</comment>
<feature type="signal peptide" evidence="2">
    <location>
        <begin position="1"/>
        <end position="24"/>
    </location>
</feature>
<dbReference type="Proteomes" id="UP000316714">
    <property type="component" value="Unassembled WGS sequence"/>
</dbReference>
<sequence length="138" mass="14868" precursor="true">MARHLLLTCALAAGLLGSASTATACDGCGMGYGWGLGFLYNSLENKVPYFAAHPPVYYSAPVPRAYGWSPFAYPPNVRTPEFVESVQPLTINNPHFQSEPTKAAPQADQTAKATTPEPLVIINPYVEQSRVMQASHSL</sequence>
<evidence type="ECO:0000256" key="2">
    <source>
        <dbReference type="SAM" id="SignalP"/>
    </source>
</evidence>
<keyword evidence="2" id="KW-0732">Signal</keyword>
<dbReference type="OrthoDB" id="267431at2"/>
<proteinExistence type="predicted"/>
<dbReference type="PROSITE" id="PS51257">
    <property type="entry name" value="PROKAR_LIPOPROTEIN"/>
    <property type="match status" value="1"/>
</dbReference>
<organism evidence="3 4">
    <name type="scientific">Posidoniimonas corsicana</name>
    <dbReference type="NCBI Taxonomy" id="1938618"/>
    <lineage>
        <taxon>Bacteria</taxon>
        <taxon>Pseudomonadati</taxon>
        <taxon>Planctomycetota</taxon>
        <taxon>Planctomycetia</taxon>
        <taxon>Pirellulales</taxon>
        <taxon>Lacipirellulaceae</taxon>
        <taxon>Posidoniimonas</taxon>
    </lineage>
</organism>
<feature type="region of interest" description="Disordered" evidence="1">
    <location>
        <begin position="94"/>
        <end position="113"/>
    </location>
</feature>
<evidence type="ECO:0000313" key="3">
    <source>
        <dbReference type="EMBL" id="TWT35702.1"/>
    </source>
</evidence>
<feature type="chain" id="PRO_5022660733" evidence="2">
    <location>
        <begin position="25"/>
        <end position="138"/>
    </location>
</feature>
<dbReference type="AlphaFoldDB" id="A0A5C5VDB3"/>
<keyword evidence="4" id="KW-1185">Reference proteome</keyword>